<dbReference type="InterPro" id="IPR039261">
    <property type="entry name" value="FNR_nucleotide-bd"/>
</dbReference>
<dbReference type="OrthoDB" id="3944240at2759"/>
<dbReference type="GO" id="GO:0006826">
    <property type="term" value="P:iron ion transport"/>
    <property type="evidence" value="ECO:0007669"/>
    <property type="project" value="UniProtKB-ARBA"/>
</dbReference>
<dbReference type="GO" id="GO:0005886">
    <property type="term" value="C:plasma membrane"/>
    <property type="evidence" value="ECO:0007669"/>
    <property type="project" value="UniProtKB-SubCell"/>
</dbReference>
<feature type="transmembrane region" description="Helical" evidence="15">
    <location>
        <begin position="299"/>
        <end position="318"/>
    </location>
</feature>
<keyword evidence="16" id="KW-0732">Signal</keyword>
<comment type="similarity">
    <text evidence="2">Belongs to the ferric reductase (FRE) family.</text>
</comment>
<dbReference type="GO" id="GO:0015677">
    <property type="term" value="P:copper ion import"/>
    <property type="evidence" value="ECO:0007669"/>
    <property type="project" value="TreeGrafter"/>
</dbReference>
<evidence type="ECO:0000256" key="10">
    <source>
        <dbReference type="ARBA" id="ARBA00023065"/>
    </source>
</evidence>
<dbReference type="SFLD" id="SFLDG01168">
    <property type="entry name" value="Ferric_reductase_subgroup_(FRE"/>
    <property type="match status" value="1"/>
</dbReference>
<feature type="transmembrane region" description="Helical" evidence="15">
    <location>
        <begin position="185"/>
        <end position="204"/>
    </location>
</feature>
<organism evidence="18 19">
    <name type="scientific">Cordyceps militaris (strain CM01)</name>
    <name type="common">Caterpillar fungus</name>
    <dbReference type="NCBI Taxonomy" id="983644"/>
    <lineage>
        <taxon>Eukaryota</taxon>
        <taxon>Fungi</taxon>
        <taxon>Dikarya</taxon>
        <taxon>Ascomycota</taxon>
        <taxon>Pezizomycotina</taxon>
        <taxon>Sordariomycetes</taxon>
        <taxon>Hypocreomycetidae</taxon>
        <taxon>Hypocreales</taxon>
        <taxon>Cordycipitaceae</taxon>
        <taxon>Cordyceps</taxon>
    </lineage>
</organism>
<feature type="transmembrane region" description="Helical" evidence="15">
    <location>
        <begin position="224"/>
        <end position="249"/>
    </location>
</feature>
<dbReference type="PANTHER" id="PTHR32361">
    <property type="entry name" value="FERRIC/CUPRIC REDUCTASE TRANSMEMBRANE COMPONENT"/>
    <property type="match status" value="1"/>
</dbReference>
<dbReference type="SUPFAM" id="SSF63380">
    <property type="entry name" value="Riboflavin synthase domain-like"/>
    <property type="match status" value="1"/>
</dbReference>
<dbReference type="eggNOG" id="KOG0039">
    <property type="taxonomic scope" value="Eukaryota"/>
</dbReference>
<evidence type="ECO:0000256" key="1">
    <source>
        <dbReference type="ARBA" id="ARBA00004651"/>
    </source>
</evidence>
<evidence type="ECO:0000256" key="4">
    <source>
        <dbReference type="ARBA" id="ARBA00022448"/>
    </source>
</evidence>
<feature type="chain" id="PRO_5003446569" description="ferric-chelate reductase (NADPH)" evidence="16">
    <location>
        <begin position="23"/>
        <end position="698"/>
    </location>
</feature>
<feature type="compositionally biased region" description="Basic and acidic residues" evidence="14">
    <location>
        <begin position="601"/>
        <end position="620"/>
    </location>
</feature>
<dbReference type="InterPro" id="IPR017927">
    <property type="entry name" value="FAD-bd_FR_type"/>
</dbReference>
<keyword evidence="7" id="KW-0249">Electron transport</keyword>
<dbReference type="Proteomes" id="UP000001610">
    <property type="component" value="Unassembled WGS sequence"/>
</dbReference>
<keyword evidence="11 15" id="KW-0472">Membrane</keyword>
<evidence type="ECO:0000313" key="18">
    <source>
        <dbReference type="EMBL" id="EGX87750.1"/>
    </source>
</evidence>
<keyword evidence="6 15" id="KW-0812">Transmembrane</keyword>
<dbReference type="InterPro" id="IPR013121">
    <property type="entry name" value="Fe_red_NAD-bd_6"/>
</dbReference>
<dbReference type="InParanoid" id="G3JUL4"/>
<feature type="domain" description="FAD-binding FR-type" evidence="17">
    <location>
        <begin position="387"/>
        <end position="494"/>
    </location>
</feature>
<keyword evidence="4" id="KW-0813">Transport</keyword>
<dbReference type="Pfam" id="PF08030">
    <property type="entry name" value="NAD_binding_6"/>
    <property type="match status" value="1"/>
</dbReference>
<dbReference type="Pfam" id="PF08022">
    <property type="entry name" value="FAD_binding_8"/>
    <property type="match status" value="1"/>
</dbReference>
<evidence type="ECO:0000256" key="3">
    <source>
        <dbReference type="ARBA" id="ARBA00012668"/>
    </source>
</evidence>
<dbReference type="GO" id="GO:0052851">
    <property type="term" value="F:ferric-chelate reductase (NADPH) activity"/>
    <property type="evidence" value="ECO:0007669"/>
    <property type="project" value="UniProtKB-EC"/>
</dbReference>
<dbReference type="RefSeq" id="XP_006674569.1">
    <property type="nucleotide sequence ID" value="XM_006674506.1"/>
</dbReference>
<evidence type="ECO:0000256" key="8">
    <source>
        <dbReference type="ARBA" id="ARBA00022989"/>
    </source>
</evidence>
<dbReference type="KEGG" id="cmt:CCM_09372"/>
<dbReference type="OMA" id="FWTEWVR"/>
<evidence type="ECO:0000256" key="9">
    <source>
        <dbReference type="ARBA" id="ARBA00023002"/>
    </source>
</evidence>
<comment type="subcellular location">
    <subcellularLocation>
        <location evidence="1">Cell membrane</location>
        <topology evidence="1">Multi-pass membrane protein</topology>
    </subcellularLocation>
</comment>
<evidence type="ECO:0000256" key="6">
    <source>
        <dbReference type="ARBA" id="ARBA00022692"/>
    </source>
</evidence>
<dbReference type="AlphaFoldDB" id="G3JUL4"/>
<dbReference type="CDD" id="cd06186">
    <property type="entry name" value="NOX_Duox_like_FAD_NADP"/>
    <property type="match status" value="1"/>
</dbReference>
<feature type="transmembrane region" description="Helical" evidence="15">
    <location>
        <begin position="261"/>
        <end position="279"/>
    </location>
</feature>
<evidence type="ECO:0000256" key="11">
    <source>
        <dbReference type="ARBA" id="ARBA00023136"/>
    </source>
</evidence>
<keyword evidence="12" id="KW-0325">Glycoprotein</keyword>
<dbReference type="InterPro" id="IPR051410">
    <property type="entry name" value="Ferric/Cupric_Reductase"/>
</dbReference>
<feature type="transmembrane region" description="Helical" evidence="15">
    <location>
        <begin position="325"/>
        <end position="345"/>
    </location>
</feature>
<evidence type="ECO:0000256" key="5">
    <source>
        <dbReference type="ARBA" id="ARBA00022475"/>
    </source>
</evidence>
<accession>G3JUL4</accession>
<dbReference type="InterPro" id="IPR017938">
    <property type="entry name" value="Riboflavin_synthase-like_b-brl"/>
</dbReference>
<keyword evidence="10" id="KW-0406">Ion transport</keyword>
<evidence type="ECO:0000256" key="7">
    <source>
        <dbReference type="ARBA" id="ARBA00022982"/>
    </source>
</evidence>
<proteinExistence type="inferred from homology"/>
<evidence type="ECO:0000256" key="15">
    <source>
        <dbReference type="SAM" id="Phobius"/>
    </source>
</evidence>
<dbReference type="PANTHER" id="PTHR32361:SF9">
    <property type="entry name" value="FERRIC REDUCTASE TRANSMEMBRANE COMPONENT 3-RELATED"/>
    <property type="match status" value="1"/>
</dbReference>
<dbReference type="VEuPathDB" id="FungiDB:CCM_09372"/>
<dbReference type="InterPro" id="IPR013130">
    <property type="entry name" value="Fe3_Rdtase_TM_dom"/>
</dbReference>
<feature type="region of interest" description="Disordered" evidence="14">
    <location>
        <begin position="590"/>
        <end position="626"/>
    </location>
</feature>
<dbReference type="Pfam" id="PF01794">
    <property type="entry name" value="Ferric_reduct"/>
    <property type="match status" value="1"/>
</dbReference>
<evidence type="ECO:0000313" key="19">
    <source>
        <dbReference type="Proteomes" id="UP000001610"/>
    </source>
</evidence>
<evidence type="ECO:0000256" key="2">
    <source>
        <dbReference type="ARBA" id="ARBA00006278"/>
    </source>
</evidence>
<keyword evidence="8 15" id="KW-1133">Transmembrane helix</keyword>
<sequence>MTPTGTFSGLSLPAWLARIVAPQLQPAPDQPTRALNGPVQATVFLCHVDAPHLVPFGFPLAIRCTVDNPHAHHRRHRRRTTAIMDMMGGMNMDHPGMGTDINHAFSRDYWYITAGVVGLLAAIRAVNAYSAHVRIASCRNPAIQHPTRPDGRLSQAWATATAVVREMGHPQYVLRGRAVRWATPLPLGRILALLCYWAVIVYFMSWRVVANDPTYWERIGFRNAWVTVCQLPMLYLLAMKYSPLGFLVGTSHERINWLHRWVARTMFVTATVHGFHFWTEWVRADFVQYELEIMPMVKYGLGAWAVLLWSVVVGFVPVRRLAYEIWLLQHIVSAVVMLWLVHVHVPANARHFLWMAVAFLAVDRLARWANLLWQNVQLRRAASACERRTRIGHRVVARAVGDHTTVLTIKDVHFRWSPGQHIYLWVPRLGPLEAHPYTIACAHKLRGTCCCHSIQLIIRAHGGFSRRVHKYAAENPDAELTGLVSGPYGAPANWDAYERLVLIGASTGASFVVPILEAVAAKSRQDTCVRRIDLAVIAKSAAETQYYLARAKDAAQAAHANGIDMHLHLAITGDTAAAAARDKTTSLLQGAARDSSDIEADEKRATVHRTSADRASRSDSDSQQATHVVREYAARPDIEALIREPVEDAWGETAVVVCGGKEIVARTRNCVAALSDERAVHKGTGAQGIYLHVEEYAF</sequence>
<keyword evidence="19" id="KW-1185">Reference proteome</keyword>
<dbReference type="GeneID" id="18171375"/>
<gene>
    <name evidence="18" type="ORF">CCM_09372</name>
</gene>
<evidence type="ECO:0000256" key="12">
    <source>
        <dbReference type="ARBA" id="ARBA00023180"/>
    </source>
</evidence>
<dbReference type="EC" id="1.16.1.9" evidence="3"/>
<evidence type="ECO:0000256" key="16">
    <source>
        <dbReference type="SAM" id="SignalP"/>
    </source>
</evidence>
<comment type="catalytic activity">
    <reaction evidence="13">
        <text>2 a Fe(II)-siderophore + NADP(+) + H(+) = 2 a Fe(III)-siderophore + NADPH</text>
        <dbReference type="Rhea" id="RHEA:28795"/>
        <dbReference type="Rhea" id="RHEA-COMP:11342"/>
        <dbReference type="Rhea" id="RHEA-COMP:11344"/>
        <dbReference type="ChEBI" id="CHEBI:15378"/>
        <dbReference type="ChEBI" id="CHEBI:29033"/>
        <dbReference type="ChEBI" id="CHEBI:29034"/>
        <dbReference type="ChEBI" id="CHEBI:57783"/>
        <dbReference type="ChEBI" id="CHEBI:58349"/>
        <dbReference type="EC" id="1.16.1.9"/>
    </reaction>
</comment>
<keyword evidence="9" id="KW-0560">Oxidoreductase</keyword>
<dbReference type="HOGENOM" id="CLU_010365_6_0_1"/>
<dbReference type="InterPro" id="IPR013112">
    <property type="entry name" value="FAD-bd_8"/>
</dbReference>
<dbReference type="EMBL" id="JH126407">
    <property type="protein sequence ID" value="EGX87750.1"/>
    <property type="molecule type" value="Genomic_DNA"/>
</dbReference>
<evidence type="ECO:0000256" key="13">
    <source>
        <dbReference type="ARBA" id="ARBA00048483"/>
    </source>
</evidence>
<feature type="signal peptide" evidence="16">
    <location>
        <begin position="1"/>
        <end position="22"/>
    </location>
</feature>
<dbReference type="PROSITE" id="PS51384">
    <property type="entry name" value="FAD_FR"/>
    <property type="match status" value="1"/>
</dbReference>
<keyword evidence="5" id="KW-1003">Cell membrane</keyword>
<reference evidence="18 19" key="1">
    <citation type="journal article" date="2011" name="Genome Biol.">
        <title>Genome sequence of the insect pathogenic fungus Cordyceps militaris, a valued traditional Chinese medicine.</title>
        <authorList>
            <person name="Zheng P."/>
            <person name="Xia Y."/>
            <person name="Xiao G."/>
            <person name="Xiong C."/>
            <person name="Hu X."/>
            <person name="Zhang S."/>
            <person name="Zheng H."/>
            <person name="Huang Y."/>
            <person name="Zhou Y."/>
            <person name="Wang S."/>
            <person name="Zhao G.P."/>
            <person name="Liu X."/>
            <person name="St Leger R.J."/>
            <person name="Wang C."/>
        </authorList>
    </citation>
    <scope>NUCLEOTIDE SEQUENCE [LARGE SCALE GENOMIC DNA]</scope>
    <source>
        <strain evidence="18 19">CM01</strain>
    </source>
</reference>
<evidence type="ECO:0000259" key="17">
    <source>
        <dbReference type="PROSITE" id="PS51384"/>
    </source>
</evidence>
<protein>
    <recommendedName>
        <fullName evidence="3">ferric-chelate reductase (NADPH)</fullName>
        <ecNumber evidence="3">1.16.1.9</ecNumber>
    </recommendedName>
</protein>
<evidence type="ECO:0000256" key="14">
    <source>
        <dbReference type="SAM" id="MobiDB-lite"/>
    </source>
</evidence>
<name>G3JUL4_CORMM</name>
<dbReference type="GO" id="GO:0006879">
    <property type="term" value="P:intracellular iron ion homeostasis"/>
    <property type="evidence" value="ECO:0007669"/>
    <property type="project" value="TreeGrafter"/>
</dbReference>
<dbReference type="SFLD" id="SFLDS00052">
    <property type="entry name" value="Ferric_Reductase_Domain"/>
    <property type="match status" value="1"/>
</dbReference>
<feature type="transmembrane region" description="Helical" evidence="15">
    <location>
        <begin position="109"/>
        <end position="129"/>
    </location>
</feature>
<dbReference type="Gene3D" id="3.40.50.80">
    <property type="entry name" value="Nucleotide-binding domain of ferredoxin-NADP reductase (FNR) module"/>
    <property type="match status" value="1"/>
</dbReference>